<dbReference type="Proteomes" id="UP001638806">
    <property type="component" value="Unassembled WGS sequence"/>
</dbReference>
<organism evidence="1 2">
    <name type="scientific">Purpureocillium lilacinum</name>
    <name type="common">Paecilomyces lilacinus</name>
    <dbReference type="NCBI Taxonomy" id="33203"/>
    <lineage>
        <taxon>Eukaryota</taxon>
        <taxon>Fungi</taxon>
        <taxon>Dikarya</taxon>
        <taxon>Ascomycota</taxon>
        <taxon>Pezizomycotina</taxon>
        <taxon>Sordariomycetes</taxon>
        <taxon>Hypocreomycetidae</taxon>
        <taxon>Hypocreales</taxon>
        <taxon>Ophiocordycipitaceae</taxon>
        <taxon>Purpureocillium</taxon>
    </lineage>
</organism>
<reference evidence="1" key="1">
    <citation type="submission" date="2024-12" db="EMBL/GenBank/DDBJ databases">
        <title>Comparative genomics and development of molecular markers within Purpureocillium lilacinum and among Purpureocillium species.</title>
        <authorList>
            <person name="Yeh Z.-Y."/>
            <person name="Ni N.-T."/>
            <person name="Lo P.-H."/>
            <person name="Mushyakhwo K."/>
            <person name="Lin C.-F."/>
            <person name="Nai Y.-S."/>
        </authorList>
    </citation>
    <scope>NUCLEOTIDE SEQUENCE</scope>
    <source>
        <strain evidence="1">NCHU-NPUST-175</strain>
    </source>
</reference>
<protein>
    <submittedName>
        <fullName evidence="1">Uncharacterized protein</fullName>
    </submittedName>
</protein>
<gene>
    <name evidence="1" type="ORF">ACCO45_006862</name>
</gene>
<name>A0ACC4DTQ0_PURLI</name>
<evidence type="ECO:0000313" key="2">
    <source>
        <dbReference type="Proteomes" id="UP001638806"/>
    </source>
</evidence>
<sequence>MAGVCTPPHFNIRRDECHHANAVQSAAPGSSFLHSAPTGASPRGWSRRHSRRSSLTHPPTSLLIVVVVVAVAVAVAAVTMAVAALPYCSHGGALAFTDGDAGEHAAATHPRGVAHQGVPNQAIVMRISPCTEQPAQSRGRAIMPRQANNGDKKDITTKFPLRHPPVVVAAVVAS</sequence>
<comment type="caution">
    <text evidence="1">The sequence shown here is derived from an EMBL/GenBank/DDBJ whole genome shotgun (WGS) entry which is preliminary data.</text>
</comment>
<accession>A0ACC4DTQ0</accession>
<proteinExistence type="predicted"/>
<keyword evidence="2" id="KW-1185">Reference proteome</keyword>
<evidence type="ECO:0000313" key="1">
    <source>
        <dbReference type="EMBL" id="KAL3958700.1"/>
    </source>
</evidence>
<dbReference type="EMBL" id="JBGNUJ010000006">
    <property type="protein sequence ID" value="KAL3958700.1"/>
    <property type="molecule type" value="Genomic_DNA"/>
</dbReference>